<name>A0ACA9LK08_9GLOM</name>
<protein>
    <submittedName>
        <fullName evidence="1">15363_t:CDS:1</fullName>
    </submittedName>
</protein>
<gene>
    <name evidence="1" type="ORF">DHETER_LOCUS4562</name>
</gene>
<evidence type="ECO:0000313" key="2">
    <source>
        <dbReference type="Proteomes" id="UP000789702"/>
    </source>
</evidence>
<dbReference type="Proteomes" id="UP000789702">
    <property type="component" value="Unassembled WGS sequence"/>
</dbReference>
<proteinExistence type="predicted"/>
<accession>A0ACA9LK08</accession>
<evidence type="ECO:0000313" key="1">
    <source>
        <dbReference type="EMBL" id="CAG8535493.1"/>
    </source>
</evidence>
<keyword evidence="2" id="KW-1185">Reference proteome</keyword>
<feature type="non-terminal residue" evidence="1">
    <location>
        <position position="1"/>
    </location>
</feature>
<sequence length="285" mass="33009">QIMQRKGGKPPHSLTKYFYIIPNEWANKSNQKCICRACMDAVGRDFALQDDSMKITNTKRYCANHLRDCSYFATKYSPEQIQLILGSVTPSTPNKRQSTLSQYIGHPLHAFKIPKFERLILRATVSVRVAFRWIENPEVRELFHFISLHLKLPDQKSLSNRILTSATNEVQTTIKELAYDTASDNDLKLPADIKVTINRDSFWDSLTTLHKILHPFCGALDLMQRNKAHLHNEELLIDKEFEEDPDDLDNADMDFLDLEIYPAENQAAKWKLHDLFLSDLPFPFE</sequence>
<organism evidence="1 2">
    <name type="scientific">Dentiscutata heterogama</name>
    <dbReference type="NCBI Taxonomy" id="1316150"/>
    <lineage>
        <taxon>Eukaryota</taxon>
        <taxon>Fungi</taxon>
        <taxon>Fungi incertae sedis</taxon>
        <taxon>Mucoromycota</taxon>
        <taxon>Glomeromycotina</taxon>
        <taxon>Glomeromycetes</taxon>
        <taxon>Diversisporales</taxon>
        <taxon>Gigasporaceae</taxon>
        <taxon>Dentiscutata</taxon>
    </lineage>
</organism>
<dbReference type="EMBL" id="CAJVPU010004601">
    <property type="protein sequence ID" value="CAG8535493.1"/>
    <property type="molecule type" value="Genomic_DNA"/>
</dbReference>
<reference evidence="1" key="1">
    <citation type="submission" date="2021-06" db="EMBL/GenBank/DDBJ databases">
        <authorList>
            <person name="Kallberg Y."/>
            <person name="Tangrot J."/>
            <person name="Rosling A."/>
        </authorList>
    </citation>
    <scope>NUCLEOTIDE SEQUENCE</scope>
    <source>
        <strain evidence="1">IL203A</strain>
    </source>
</reference>
<comment type="caution">
    <text evidence="1">The sequence shown here is derived from an EMBL/GenBank/DDBJ whole genome shotgun (WGS) entry which is preliminary data.</text>
</comment>